<reference evidence="2" key="1">
    <citation type="submission" date="2022-07" db="EMBL/GenBank/DDBJ databases">
        <title>Fungi with potential for degradation of polypropylene.</title>
        <authorList>
            <person name="Gostincar C."/>
        </authorList>
    </citation>
    <scope>NUCLEOTIDE SEQUENCE</scope>
    <source>
        <strain evidence="2">EXF-13308</strain>
    </source>
</reference>
<dbReference type="GO" id="GO:0008033">
    <property type="term" value="P:tRNA processing"/>
    <property type="evidence" value="ECO:0007669"/>
    <property type="project" value="InterPro"/>
</dbReference>
<name>A0AA38RNX3_9PEZI</name>
<dbReference type="EMBL" id="JANBVO010000021">
    <property type="protein sequence ID" value="KAJ9142638.1"/>
    <property type="molecule type" value="Genomic_DNA"/>
</dbReference>
<dbReference type="InterPro" id="IPR049128">
    <property type="entry name" value="Pop8-like_dom"/>
</dbReference>
<proteinExistence type="predicted"/>
<evidence type="ECO:0000259" key="1">
    <source>
        <dbReference type="Pfam" id="PF20976"/>
    </source>
</evidence>
<sequence>MEVDPPADSSSAPIPASQAKGAKSLELYTSTIKNPPHAYAYLELVTDSDEAAELDPILVRSYCTAALKQFLGLTGMGMPIDILKVEGKECWLRIPREDLGAFAAAITAWTGATLEGHTSTLRILACGNWLGSLLGHATQRKLWGSP</sequence>
<dbReference type="GO" id="GO:0004526">
    <property type="term" value="F:ribonuclease P activity"/>
    <property type="evidence" value="ECO:0007669"/>
    <property type="project" value="TreeGrafter"/>
</dbReference>
<dbReference type="AlphaFoldDB" id="A0AA38RNX3"/>
<evidence type="ECO:0000313" key="3">
    <source>
        <dbReference type="Proteomes" id="UP001174694"/>
    </source>
</evidence>
<dbReference type="GO" id="GO:0005655">
    <property type="term" value="C:nucleolar ribonuclease P complex"/>
    <property type="evidence" value="ECO:0007669"/>
    <property type="project" value="InterPro"/>
</dbReference>
<dbReference type="PANTHER" id="PTHR28173:SF1">
    <property type="entry name" value="RIBONUCLEASES P_MRP PROTEIN SUBUNIT POP8"/>
    <property type="match status" value="1"/>
</dbReference>
<dbReference type="GO" id="GO:0000171">
    <property type="term" value="F:ribonuclease MRP activity"/>
    <property type="evidence" value="ECO:0007669"/>
    <property type="project" value="TreeGrafter"/>
</dbReference>
<protein>
    <recommendedName>
        <fullName evidence="1">Ribonucleases P/MRP subunit Pop8-like domain-containing protein</fullName>
    </recommendedName>
</protein>
<dbReference type="InterPro" id="IPR020347">
    <property type="entry name" value="Pop8"/>
</dbReference>
<dbReference type="GO" id="GO:0000294">
    <property type="term" value="P:nuclear-transcribed mRNA catabolic process, RNase MRP-dependent"/>
    <property type="evidence" value="ECO:0007669"/>
    <property type="project" value="TreeGrafter"/>
</dbReference>
<comment type="caution">
    <text evidence="2">The sequence shown here is derived from an EMBL/GenBank/DDBJ whole genome shotgun (WGS) entry which is preliminary data.</text>
</comment>
<evidence type="ECO:0000313" key="2">
    <source>
        <dbReference type="EMBL" id="KAJ9142638.1"/>
    </source>
</evidence>
<dbReference type="Proteomes" id="UP001174694">
    <property type="component" value="Unassembled WGS sequence"/>
</dbReference>
<dbReference type="PANTHER" id="PTHR28173">
    <property type="entry name" value="RIBONUCLEASES P/MRP PROTEIN SUBUNIT POP8"/>
    <property type="match status" value="1"/>
</dbReference>
<organism evidence="2 3">
    <name type="scientific">Pleurostoma richardsiae</name>
    <dbReference type="NCBI Taxonomy" id="41990"/>
    <lineage>
        <taxon>Eukaryota</taxon>
        <taxon>Fungi</taxon>
        <taxon>Dikarya</taxon>
        <taxon>Ascomycota</taxon>
        <taxon>Pezizomycotina</taxon>
        <taxon>Sordariomycetes</taxon>
        <taxon>Sordariomycetidae</taxon>
        <taxon>Calosphaeriales</taxon>
        <taxon>Pleurostomataceae</taxon>
        <taxon>Pleurostoma</taxon>
    </lineage>
</organism>
<dbReference type="Pfam" id="PF20976">
    <property type="entry name" value="Pop8"/>
    <property type="match status" value="1"/>
</dbReference>
<dbReference type="GO" id="GO:0034965">
    <property type="term" value="P:intronic box C/D snoRNA processing"/>
    <property type="evidence" value="ECO:0007669"/>
    <property type="project" value="TreeGrafter"/>
</dbReference>
<feature type="domain" description="Ribonucleases P/MRP subunit Pop8-like" evidence="1">
    <location>
        <begin position="37"/>
        <end position="109"/>
    </location>
</feature>
<gene>
    <name evidence="2" type="ORF">NKR23_g7054</name>
</gene>
<keyword evidence="3" id="KW-1185">Reference proteome</keyword>
<accession>A0AA38RNX3</accession>
<dbReference type="GO" id="GO:0000172">
    <property type="term" value="C:ribonuclease MRP complex"/>
    <property type="evidence" value="ECO:0007669"/>
    <property type="project" value="InterPro"/>
</dbReference>